<organism evidence="2 3">
    <name type="scientific">Lysinibacillus odysseyi 34hs-1 = NBRC 100172</name>
    <dbReference type="NCBI Taxonomy" id="1220589"/>
    <lineage>
        <taxon>Bacteria</taxon>
        <taxon>Bacillati</taxon>
        <taxon>Bacillota</taxon>
        <taxon>Bacilli</taxon>
        <taxon>Bacillales</taxon>
        <taxon>Bacillaceae</taxon>
        <taxon>Lysinibacillus</taxon>
    </lineage>
</organism>
<keyword evidence="1" id="KW-0812">Transmembrane</keyword>
<dbReference type="RefSeq" id="WP_036153205.1">
    <property type="nucleotide sequence ID" value="NZ_AVCX01000008.1"/>
</dbReference>
<feature type="transmembrane region" description="Helical" evidence="1">
    <location>
        <begin position="73"/>
        <end position="93"/>
    </location>
</feature>
<dbReference type="InterPro" id="IPR010387">
    <property type="entry name" value="QueT"/>
</dbReference>
<keyword evidence="1" id="KW-1133">Transmembrane helix</keyword>
<name>A0A0A3JFI8_9BACI</name>
<reference evidence="2 3" key="1">
    <citation type="submission" date="2014-02" db="EMBL/GenBank/DDBJ databases">
        <title>Draft genome sequence of Lysinibacillus odysseyi NBRC 100172.</title>
        <authorList>
            <person name="Zhang F."/>
            <person name="Wang G."/>
            <person name="Zhang L."/>
        </authorList>
    </citation>
    <scope>NUCLEOTIDE SEQUENCE [LARGE SCALE GENOMIC DNA]</scope>
    <source>
        <strain evidence="2 3">NBRC 100172</strain>
    </source>
</reference>
<dbReference type="AlphaFoldDB" id="A0A0A3JFI8"/>
<dbReference type="eggNOG" id="COG4708">
    <property type="taxonomic scope" value="Bacteria"/>
</dbReference>
<gene>
    <name evidence="2" type="ORF">CD32_07915</name>
</gene>
<sequence>MKVKFLATSAIIAALYIVVTMMFSAISFGQVQFRLAEIFNHLIAFNPRYMVGVVLGVFISNSLFSTIGVLDLIFGVGHTMITLGIFILICKYVKNVWARLIINTFLFTCTMFIIAFELNLALELPFWETWLFCAIGEFVVLAIGTPIMYLLNSRLHFKNLI</sequence>
<evidence type="ECO:0000313" key="3">
    <source>
        <dbReference type="Proteomes" id="UP000030437"/>
    </source>
</evidence>
<feature type="transmembrane region" description="Helical" evidence="1">
    <location>
        <begin position="6"/>
        <end position="28"/>
    </location>
</feature>
<feature type="transmembrane region" description="Helical" evidence="1">
    <location>
        <begin position="100"/>
        <end position="121"/>
    </location>
</feature>
<accession>A0A0A3JFI8</accession>
<comment type="caution">
    <text evidence="2">The sequence shown here is derived from an EMBL/GenBank/DDBJ whole genome shotgun (WGS) entry which is preliminary data.</text>
</comment>
<dbReference type="Pfam" id="PF06177">
    <property type="entry name" value="QueT"/>
    <property type="match status" value="1"/>
</dbReference>
<dbReference type="PANTHER" id="PTHR40044:SF1">
    <property type="entry name" value="INTEGRAL MEMBRANE PROTEIN"/>
    <property type="match status" value="1"/>
</dbReference>
<proteinExistence type="predicted"/>
<keyword evidence="1" id="KW-0472">Membrane</keyword>
<dbReference type="EMBL" id="JPVP01000053">
    <property type="protein sequence ID" value="KGR85767.1"/>
    <property type="molecule type" value="Genomic_DNA"/>
</dbReference>
<protein>
    <submittedName>
        <fullName evidence="2">Membrane protein</fullName>
    </submittedName>
</protein>
<dbReference type="PIRSF" id="PIRSF031501">
    <property type="entry name" value="QueT"/>
    <property type="match status" value="1"/>
</dbReference>
<dbReference type="Proteomes" id="UP000030437">
    <property type="component" value="Unassembled WGS sequence"/>
</dbReference>
<feature type="transmembrane region" description="Helical" evidence="1">
    <location>
        <begin position="127"/>
        <end position="151"/>
    </location>
</feature>
<dbReference type="OrthoDB" id="1706970at2"/>
<evidence type="ECO:0000313" key="2">
    <source>
        <dbReference type="EMBL" id="KGR85767.1"/>
    </source>
</evidence>
<dbReference type="PANTHER" id="PTHR40044">
    <property type="entry name" value="INTEGRAL MEMBRANE PROTEIN-RELATED"/>
    <property type="match status" value="1"/>
</dbReference>
<dbReference type="STRING" id="1220589.CD32_07915"/>
<keyword evidence="3" id="KW-1185">Reference proteome</keyword>
<evidence type="ECO:0000256" key="1">
    <source>
        <dbReference type="SAM" id="Phobius"/>
    </source>
</evidence>